<comment type="caution">
    <text evidence="3">The sequence shown here is derived from an EMBL/GenBank/DDBJ whole genome shotgun (WGS) entry which is preliminary data.</text>
</comment>
<dbReference type="EMBL" id="SWKV01000021">
    <property type="protein sequence ID" value="KAF3041381.1"/>
    <property type="molecule type" value="Genomic_DNA"/>
</dbReference>
<keyword evidence="4" id="KW-1185">Reference proteome</keyword>
<dbReference type="Gene3D" id="2.40.70.10">
    <property type="entry name" value="Acid Proteases"/>
    <property type="match status" value="2"/>
</dbReference>
<feature type="domain" description="Peptidase A1" evidence="2">
    <location>
        <begin position="1"/>
        <end position="312"/>
    </location>
</feature>
<gene>
    <name evidence="3" type="ORF">E8E12_009123</name>
</gene>
<dbReference type="InterPro" id="IPR033121">
    <property type="entry name" value="PEPTIDASE_A1"/>
</dbReference>
<evidence type="ECO:0000259" key="2">
    <source>
        <dbReference type="PROSITE" id="PS51767"/>
    </source>
</evidence>
<protein>
    <recommendedName>
        <fullName evidence="2">Peptidase A1 domain-containing protein</fullName>
    </recommendedName>
</protein>
<dbReference type="Pfam" id="PF00026">
    <property type="entry name" value="Asp"/>
    <property type="match status" value="1"/>
</dbReference>
<reference evidence="3" key="1">
    <citation type="submission" date="2019-04" db="EMBL/GenBank/DDBJ databases">
        <title>Sequencing of skin fungus with MAO and IRED activity.</title>
        <authorList>
            <person name="Marsaioli A.J."/>
            <person name="Bonatto J.M.C."/>
            <person name="Reis Junior O."/>
        </authorList>
    </citation>
    <scope>NUCLEOTIDE SEQUENCE</scope>
    <source>
        <strain evidence="3">28M1</strain>
    </source>
</reference>
<dbReference type="SUPFAM" id="SSF50630">
    <property type="entry name" value="Acid proteases"/>
    <property type="match status" value="1"/>
</dbReference>
<name>A0A9P4WTQ7_9PLEO</name>
<feature type="compositionally biased region" description="Basic and acidic residues" evidence="1">
    <location>
        <begin position="554"/>
        <end position="563"/>
    </location>
</feature>
<feature type="region of interest" description="Disordered" evidence="1">
    <location>
        <begin position="358"/>
        <end position="400"/>
    </location>
</feature>
<evidence type="ECO:0000313" key="4">
    <source>
        <dbReference type="Proteomes" id="UP000758155"/>
    </source>
</evidence>
<dbReference type="PROSITE" id="PS51767">
    <property type="entry name" value="PEPTIDASE_A1"/>
    <property type="match status" value="1"/>
</dbReference>
<feature type="compositionally biased region" description="Basic and acidic residues" evidence="1">
    <location>
        <begin position="358"/>
        <end position="369"/>
    </location>
</feature>
<organism evidence="3 4">
    <name type="scientific">Didymella heteroderae</name>
    <dbReference type="NCBI Taxonomy" id="1769908"/>
    <lineage>
        <taxon>Eukaryota</taxon>
        <taxon>Fungi</taxon>
        <taxon>Dikarya</taxon>
        <taxon>Ascomycota</taxon>
        <taxon>Pezizomycotina</taxon>
        <taxon>Dothideomycetes</taxon>
        <taxon>Pleosporomycetidae</taxon>
        <taxon>Pleosporales</taxon>
        <taxon>Pleosporineae</taxon>
        <taxon>Didymellaceae</taxon>
        <taxon>Didymella</taxon>
    </lineage>
</organism>
<feature type="region of interest" description="Disordered" evidence="1">
    <location>
        <begin position="529"/>
        <end position="563"/>
    </location>
</feature>
<dbReference type="InterPro" id="IPR021109">
    <property type="entry name" value="Peptidase_aspartic_dom_sf"/>
</dbReference>
<evidence type="ECO:0000313" key="3">
    <source>
        <dbReference type="EMBL" id="KAF3041381.1"/>
    </source>
</evidence>
<dbReference type="AlphaFoldDB" id="A0A9P4WTQ7"/>
<accession>A0A9P4WTQ7</accession>
<dbReference type="Proteomes" id="UP000758155">
    <property type="component" value="Unassembled WGS sequence"/>
</dbReference>
<dbReference type="OrthoDB" id="4074350at2759"/>
<sequence>MASSRGQLFNVTDSKSWYERGFWALWVGRDNFGLSGNGHYGYDTVALGIPGEEGPSVDNTTIGTLKNPNFWLGHLGLHPKPTNWSTDVSVLPPVPSYMTMLYEQGNIPSRSYGFTAGSQYRDATFLSSLTLGGYDASRYISNDLSFVFAPDNERELVVELAGLTANTTIRSNINLLPASTGNITLSIDTTVAELYLPQTICDAFQEAFGLTLDNKTGLYLVDDLLHETLIAQNPRVTFSLRQSRTSDQTVQITLPYGAFDLQAQRPYRGLNDTTRYFPLRAGKDENQWALGRMFLQEAYITVDHERSRFSVYQCDWTYGKPKEIIPIVSPDYAKLSPIAPKADSNSDSHTGVTVGVTRAKEAADAETARKTSPTETDEPPSSPTTEKGPNVFPKAELPGQTNVYRYEMGTDEKEKGSVEVLEVDNTERPVYEMMGDIPTPQEAASRQLSEKESMMVREKNINGVDPHAATETTTLPRARPAPLASLDEIAMVNTRLPTAGVSPVTPRAPRDGAHLEASDTFYHLPAYRAQQDGRSLEDLRSPISPLDAPSSTDNSRRRFSYES</sequence>
<evidence type="ECO:0000256" key="1">
    <source>
        <dbReference type="SAM" id="MobiDB-lite"/>
    </source>
</evidence>
<proteinExistence type="predicted"/>